<evidence type="ECO:0000313" key="1">
    <source>
        <dbReference type="EMBL" id="KAF4980046.1"/>
    </source>
</evidence>
<keyword evidence="2" id="KW-1185">Reference proteome</keyword>
<dbReference type="AlphaFoldDB" id="A0A8H4XLE2"/>
<organism evidence="1 2">
    <name type="scientific">Fusarium zealandicum</name>
    <dbReference type="NCBI Taxonomy" id="1053134"/>
    <lineage>
        <taxon>Eukaryota</taxon>
        <taxon>Fungi</taxon>
        <taxon>Dikarya</taxon>
        <taxon>Ascomycota</taxon>
        <taxon>Pezizomycotina</taxon>
        <taxon>Sordariomycetes</taxon>
        <taxon>Hypocreomycetidae</taxon>
        <taxon>Hypocreales</taxon>
        <taxon>Nectriaceae</taxon>
        <taxon>Fusarium</taxon>
        <taxon>Fusarium staphyleae species complex</taxon>
    </lineage>
</organism>
<protein>
    <submittedName>
        <fullName evidence="1">Uncharacterized protein</fullName>
    </submittedName>
</protein>
<accession>A0A8H4XLE2</accession>
<dbReference type="Proteomes" id="UP000635477">
    <property type="component" value="Unassembled WGS sequence"/>
</dbReference>
<reference evidence="1" key="2">
    <citation type="submission" date="2020-05" db="EMBL/GenBank/DDBJ databases">
        <authorList>
            <person name="Kim H.-S."/>
            <person name="Proctor R.H."/>
            <person name="Brown D.W."/>
        </authorList>
    </citation>
    <scope>NUCLEOTIDE SEQUENCE</scope>
    <source>
        <strain evidence="1">NRRL 22465</strain>
    </source>
</reference>
<gene>
    <name evidence="1" type="ORF">FZEAL_3908</name>
</gene>
<reference evidence="1" key="1">
    <citation type="journal article" date="2020" name="BMC Genomics">
        <title>Correction to: Identification and distribution of gene clusters required for synthesis of sphingolipid metabolism inhibitors in diverse species of the filamentous fungus Fusarium.</title>
        <authorList>
            <person name="Kim H.S."/>
            <person name="Lohmar J.M."/>
            <person name="Busman M."/>
            <person name="Brown D.W."/>
            <person name="Naumann T.A."/>
            <person name="Divon H.H."/>
            <person name="Lysoe E."/>
            <person name="Uhlig S."/>
            <person name="Proctor R.H."/>
        </authorList>
    </citation>
    <scope>NUCLEOTIDE SEQUENCE</scope>
    <source>
        <strain evidence="1">NRRL 22465</strain>
    </source>
</reference>
<dbReference type="EMBL" id="JABEYC010000260">
    <property type="protein sequence ID" value="KAF4980046.1"/>
    <property type="molecule type" value="Genomic_DNA"/>
</dbReference>
<proteinExistence type="predicted"/>
<sequence length="154" mass="17725">MDTELNKTGDLHICEVTQVWQWPIGHLPVAGGPETWSPWAIRFLYQETQVALPPRSSKLTRAELLSAVQTQGEFIFAILRCVETLIGMVQRGEYEQPELLKRYMAKMDELTSKGMELAEMVINLKLAAQEVEEREEGEDLAEMMSQMVRRDLWN</sequence>
<evidence type="ECO:0000313" key="2">
    <source>
        <dbReference type="Proteomes" id="UP000635477"/>
    </source>
</evidence>
<comment type="caution">
    <text evidence="1">The sequence shown here is derived from an EMBL/GenBank/DDBJ whole genome shotgun (WGS) entry which is preliminary data.</text>
</comment>
<name>A0A8H4XLE2_9HYPO</name>